<dbReference type="EMBL" id="MU251402">
    <property type="protein sequence ID" value="KAG9236678.1"/>
    <property type="molecule type" value="Genomic_DNA"/>
</dbReference>
<dbReference type="Proteomes" id="UP000824998">
    <property type="component" value="Unassembled WGS sequence"/>
</dbReference>
<sequence length="466" mass="53160">MKRILSKLKHAVRLSKSSTPNPVIQSNAGPPQDIAVCGSPVLVSVPEHSQAEPVSDGPQLNTPLETLPPEVRRNLLSILGLEELSTLVHASPVFYQQYFLDRRSLLCKSLETTLGGVTVDACAVYRTGVESFSGTRTSGKVRQFLKSYEDQRSSTQYSNLTKTLTQDEAVDMVAFYSSTIKPLVRHYTSWTLANLDDKANNLQSYSPPLSKTERTRLLRALYRFQLCCNLFGVGRHGTYGQLRLALRPIDILESFICIFEPWEVEEIACIYSFSKEKYDQIFRDIRWDVHEENPKFEGRRPPTPEGAFDIDNSWVRAYLLIGTISRGLELLYTIFTIRDHAHLVSAMQEHISWPVGSFIEDEALGETAQSQRRQELWSNRDRKQQRRDLLPFKGDGEPDPPLAWTLIWSGTYSNLYGHYVPDAIRRWGYVMWDAARLGGTGAKEVLARQWNADWGDTDPRDNMQYM</sequence>
<proteinExistence type="predicted"/>
<accession>A0A9P7YMU5</accession>
<organism evidence="1 2">
    <name type="scientific">Amylocarpus encephaloides</name>
    <dbReference type="NCBI Taxonomy" id="45428"/>
    <lineage>
        <taxon>Eukaryota</taxon>
        <taxon>Fungi</taxon>
        <taxon>Dikarya</taxon>
        <taxon>Ascomycota</taxon>
        <taxon>Pezizomycotina</taxon>
        <taxon>Leotiomycetes</taxon>
        <taxon>Helotiales</taxon>
        <taxon>Helotiales incertae sedis</taxon>
        <taxon>Amylocarpus</taxon>
    </lineage>
</organism>
<comment type="caution">
    <text evidence="1">The sequence shown here is derived from an EMBL/GenBank/DDBJ whole genome shotgun (WGS) entry which is preliminary data.</text>
</comment>
<dbReference type="AlphaFoldDB" id="A0A9P7YMU5"/>
<gene>
    <name evidence="1" type="ORF">BJ875DRAFT_455875</name>
</gene>
<evidence type="ECO:0000313" key="2">
    <source>
        <dbReference type="Proteomes" id="UP000824998"/>
    </source>
</evidence>
<name>A0A9P7YMU5_9HELO</name>
<evidence type="ECO:0000313" key="1">
    <source>
        <dbReference type="EMBL" id="KAG9236678.1"/>
    </source>
</evidence>
<reference evidence="1" key="1">
    <citation type="journal article" date="2021" name="IMA Fungus">
        <title>Genomic characterization of three marine fungi, including Emericellopsis atlantica sp. nov. with signatures of a generalist lifestyle and marine biomass degradation.</title>
        <authorList>
            <person name="Hagestad O.C."/>
            <person name="Hou L."/>
            <person name="Andersen J.H."/>
            <person name="Hansen E.H."/>
            <person name="Altermark B."/>
            <person name="Li C."/>
            <person name="Kuhnert E."/>
            <person name="Cox R.J."/>
            <person name="Crous P.W."/>
            <person name="Spatafora J.W."/>
            <person name="Lail K."/>
            <person name="Amirebrahimi M."/>
            <person name="Lipzen A."/>
            <person name="Pangilinan J."/>
            <person name="Andreopoulos W."/>
            <person name="Hayes R.D."/>
            <person name="Ng V."/>
            <person name="Grigoriev I.V."/>
            <person name="Jackson S.A."/>
            <person name="Sutton T.D.S."/>
            <person name="Dobson A.D.W."/>
            <person name="Rama T."/>
        </authorList>
    </citation>
    <scope>NUCLEOTIDE SEQUENCE</scope>
    <source>
        <strain evidence="1">TRa018bII</strain>
    </source>
</reference>
<protein>
    <submittedName>
        <fullName evidence="1">Uncharacterized protein</fullName>
    </submittedName>
</protein>
<keyword evidence="2" id="KW-1185">Reference proteome</keyword>
<dbReference type="OrthoDB" id="5304511at2759"/>